<dbReference type="EMBL" id="RAWM01000040">
    <property type="protein sequence ID" value="RKH68572.1"/>
    <property type="molecule type" value="Genomic_DNA"/>
</dbReference>
<sequence length="260" mass="28807">MRMRHTAALLGWLLLCGCQSTGSGQARREYQQTIDSGTNACRTNPAYCAAMPTRVRATAQAGASVAGALKAMDAAAHARMREIMKECATQADWDVNLRLLDGKTPTTKQCEEQVGTDAEGKPITRAMQWGREKHTVALRCVQARLSVERPGGFSVEQRYRYERETRTLELISASEEQAMLRTGRAGRLRGTLVPDVVIHSGDPLRAEASYDFKFPCPIGKESSWRQYPKGHPWQGRRQGEMYEEALGAGAFRVSPILGVY</sequence>
<gene>
    <name evidence="1" type="ORF">D7X96_17145</name>
</gene>
<comment type="caution">
    <text evidence="1">The sequence shown here is derived from an EMBL/GenBank/DDBJ whole genome shotgun (WGS) entry which is preliminary data.</text>
</comment>
<name>A0A3A8QUM8_9BACT</name>
<evidence type="ECO:0008006" key="3">
    <source>
        <dbReference type="Google" id="ProtNLM"/>
    </source>
</evidence>
<dbReference type="Proteomes" id="UP000282656">
    <property type="component" value="Unassembled WGS sequence"/>
</dbReference>
<proteinExistence type="predicted"/>
<evidence type="ECO:0000313" key="2">
    <source>
        <dbReference type="Proteomes" id="UP000282656"/>
    </source>
</evidence>
<protein>
    <recommendedName>
        <fullName evidence="3">Lipoprotein</fullName>
    </recommendedName>
</protein>
<accession>A0A3A8QUM8</accession>
<dbReference type="AlphaFoldDB" id="A0A3A8QUM8"/>
<organism evidence="1 2">
    <name type="scientific">Corallococcus interemptor</name>
    <dbReference type="NCBI Taxonomy" id="2316720"/>
    <lineage>
        <taxon>Bacteria</taxon>
        <taxon>Pseudomonadati</taxon>
        <taxon>Myxococcota</taxon>
        <taxon>Myxococcia</taxon>
        <taxon>Myxococcales</taxon>
        <taxon>Cystobacterineae</taxon>
        <taxon>Myxococcaceae</taxon>
        <taxon>Corallococcus</taxon>
    </lineage>
</organism>
<evidence type="ECO:0000313" key="1">
    <source>
        <dbReference type="EMBL" id="RKH68572.1"/>
    </source>
</evidence>
<dbReference type="PROSITE" id="PS51257">
    <property type="entry name" value="PROKAR_LIPOPROTEIN"/>
    <property type="match status" value="1"/>
</dbReference>
<reference evidence="2" key="1">
    <citation type="submission" date="2018-09" db="EMBL/GenBank/DDBJ databases">
        <authorList>
            <person name="Livingstone P.G."/>
            <person name="Whitworth D.E."/>
        </authorList>
    </citation>
    <scope>NUCLEOTIDE SEQUENCE [LARGE SCALE GENOMIC DNA]</scope>
    <source>
        <strain evidence="2">AB047A</strain>
    </source>
</reference>
<keyword evidence="2" id="KW-1185">Reference proteome</keyword>